<evidence type="ECO:0000259" key="2">
    <source>
        <dbReference type="SMART" id="SM00331"/>
    </source>
</evidence>
<dbReference type="Gene3D" id="3.60.40.10">
    <property type="entry name" value="PPM-type phosphatase domain"/>
    <property type="match status" value="1"/>
</dbReference>
<reference evidence="3 4" key="1">
    <citation type="submission" date="2019-02" db="EMBL/GenBank/DDBJ databases">
        <title>Deep-cultivation of Planctomycetes and their phenomic and genomic characterization uncovers novel biology.</title>
        <authorList>
            <person name="Wiegand S."/>
            <person name="Jogler M."/>
            <person name="Boedeker C."/>
            <person name="Pinto D."/>
            <person name="Vollmers J."/>
            <person name="Rivas-Marin E."/>
            <person name="Kohn T."/>
            <person name="Peeters S.H."/>
            <person name="Heuer A."/>
            <person name="Rast P."/>
            <person name="Oberbeckmann S."/>
            <person name="Bunk B."/>
            <person name="Jeske O."/>
            <person name="Meyerdierks A."/>
            <person name="Storesund J.E."/>
            <person name="Kallscheuer N."/>
            <person name="Luecker S."/>
            <person name="Lage O.M."/>
            <person name="Pohl T."/>
            <person name="Merkel B.J."/>
            <person name="Hornburger P."/>
            <person name="Mueller R.-W."/>
            <person name="Bruemmer F."/>
            <person name="Labrenz M."/>
            <person name="Spormann A.M."/>
            <person name="Op Den Camp H."/>
            <person name="Overmann J."/>
            <person name="Amann R."/>
            <person name="Jetten M.S.M."/>
            <person name="Mascher T."/>
            <person name="Medema M.H."/>
            <person name="Devos D.P."/>
            <person name="Kaster A.-K."/>
            <person name="Ovreas L."/>
            <person name="Rohde M."/>
            <person name="Galperin M.Y."/>
            <person name="Jogler C."/>
        </authorList>
    </citation>
    <scope>NUCLEOTIDE SEQUENCE [LARGE SCALE GENOMIC DNA]</scope>
    <source>
        <strain evidence="3 4">Pla111</strain>
    </source>
</reference>
<dbReference type="PANTHER" id="PTHR43156:SF2">
    <property type="entry name" value="STAGE II SPORULATION PROTEIN E"/>
    <property type="match status" value="1"/>
</dbReference>
<evidence type="ECO:0000256" key="1">
    <source>
        <dbReference type="ARBA" id="ARBA00022801"/>
    </source>
</evidence>
<keyword evidence="1" id="KW-0378">Hydrolase</keyword>
<proteinExistence type="predicted"/>
<evidence type="ECO:0000313" key="4">
    <source>
        <dbReference type="Proteomes" id="UP000318995"/>
    </source>
</evidence>
<dbReference type="GO" id="GO:0016791">
    <property type="term" value="F:phosphatase activity"/>
    <property type="evidence" value="ECO:0007669"/>
    <property type="project" value="TreeGrafter"/>
</dbReference>
<organism evidence="3 4">
    <name type="scientific">Botrimarina hoheduenensis</name>
    <dbReference type="NCBI Taxonomy" id="2528000"/>
    <lineage>
        <taxon>Bacteria</taxon>
        <taxon>Pseudomonadati</taxon>
        <taxon>Planctomycetota</taxon>
        <taxon>Planctomycetia</taxon>
        <taxon>Pirellulales</taxon>
        <taxon>Lacipirellulaceae</taxon>
        <taxon>Botrimarina</taxon>
    </lineage>
</organism>
<accession>A0A5C5WD12</accession>
<name>A0A5C5WD12_9BACT</name>
<gene>
    <name evidence="3" type="ORF">Pla111_05810</name>
</gene>
<dbReference type="InterPro" id="IPR001932">
    <property type="entry name" value="PPM-type_phosphatase-like_dom"/>
</dbReference>
<dbReference type="InterPro" id="IPR036457">
    <property type="entry name" value="PPM-type-like_dom_sf"/>
</dbReference>
<dbReference type="SMART" id="SM00331">
    <property type="entry name" value="PP2C_SIG"/>
    <property type="match status" value="1"/>
</dbReference>
<comment type="caution">
    <text evidence="3">The sequence shown here is derived from an EMBL/GenBank/DDBJ whole genome shotgun (WGS) entry which is preliminary data.</text>
</comment>
<dbReference type="EMBL" id="SJPH01000001">
    <property type="protein sequence ID" value="TWT48806.1"/>
    <property type="molecule type" value="Genomic_DNA"/>
</dbReference>
<sequence length="173" mass="18957">MAKLSSDVRFALATEPDLTSAVHYVNRAFAAQNLEDRFVTMIFAVVDPHTHEVTMVNAGHMGPIQRNGAGDVSVIAEEIAGLPIGVFDEYEYESMTFTLAPGESITVFTDGFSEAMNANRDLYGAERLAEQVKIPAKTVADLGQHVLEDVRKFVDGFAQSDDMCLCCFGRDEE</sequence>
<dbReference type="AlphaFoldDB" id="A0A5C5WD12"/>
<evidence type="ECO:0000313" key="3">
    <source>
        <dbReference type="EMBL" id="TWT48806.1"/>
    </source>
</evidence>
<dbReference type="Proteomes" id="UP000318995">
    <property type="component" value="Unassembled WGS sequence"/>
</dbReference>
<protein>
    <submittedName>
        <fullName evidence="3">Stage II sporulation protein E (SpoIIE)</fullName>
    </submittedName>
</protein>
<dbReference type="Pfam" id="PF07228">
    <property type="entry name" value="SpoIIE"/>
    <property type="match status" value="1"/>
</dbReference>
<dbReference type="InterPro" id="IPR052016">
    <property type="entry name" value="Bact_Sigma-Reg"/>
</dbReference>
<feature type="domain" description="PPM-type phosphatase" evidence="2">
    <location>
        <begin position="5"/>
        <end position="170"/>
    </location>
</feature>
<dbReference type="PANTHER" id="PTHR43156">
    <property type="entry name" value="STAGE II SPORULATION PROTEIN E-RELATED"/>
    <property type="match status" value="1"/>
</dbReference>
<keyword evidence="4" id="KW-1185">Reference proteome</keyword>